<comment type="caution">
    <text evidence="3">The sequence shown here is derived from an EMBL/GenBank/DDBJ whole genome shotgun (WGS) entry which is preliminary data.</text>
</comment>
<dbReference type="InterPro" id="IPR003746">
    <property type="entry name" value="DUF167"/>
</dbReference>
<dbReference type="HAMAP" id="MF_00634">
    <property type="entry name" value="UPF0235"/>
    <property type="match status" value="1"/>
</dbReference>
<evidence type="ECO:0000313" key="3">
    <source>
        <dbReference type="EMBL" id="ROR34487.1"/>
    </source>
</evidence>
<proteinExistence type="inferred from homology"/>
<dbReference type="InterPro" id="IPR036591">
    <property type="entry name" value="YggU-like_sf"/>
</dbReference>
<dbReference type="NCBIfam" id="TIGR00251">
    <property type="entry name" value="DUF167 family protein"/>
    <property type="match status" value="1"/>
</dbReference>
<dbReference type="GO" id="GO:0005737">
    <property type="term" value="C:cytoplasm"/>
    <property type="evidence" value="ECO:0007669"/>
    <property type="project" value="TreeGrafter"/>
</dbReference>
<protein>
    <recommendedName>
        <fullName evidence="2">UPF0235 protein EDC57_0385</fullName>
    </recommendedName>
</protein>
<sequence length="94" mass="10211">MSAWLRREGDDLVLAVRVQPRASRTAVVGPEGERLRVRVSAPPADGRANAALAELLAEAFGVPRRQVEILAGAGARDKRVRIVAPRRLPAWARP</sequence>
<accession>A0A3N1YAS4</accession>
<dbReference type="Proteomes" id="UP000276634">
    <property type="component" value="Unassembled WGS sequence"/>
</dbReference>
<dbReference type="EMBL" id="RJVI01000001">
    <property type="protein sequence ID" value="ROR34487.1"/>
    <property type="molecule type" value="Genomic_DNA"/>
</dbReference>
<dbReference type="PANTHER" id="PTHR13420:SF7">
    <property type="entry name" value="UPF0235 PROTEIN C15ORF40"/>
    <property type="match status" value="1"/>
</dbReference>
<dbReference type="RefSeq" id="WP_123399706.1">
    <property type="nucleotide sequence ID" value="NZ_RJVI01000001.1"/>
</dbReference>
<dbReference type="SMART" id="SM01152">
    <property type="entry name" value="DUF167"/>
    <property type="match status" value="1"/>
</dbReference>
<keyword evidence="4" id="KW-1185">Reference proteome</keyword>
<dbReference type="OrthoDB" id="9800587at2"/>
<dbReference type="SUPFAM" id="SSF69786">
    <property type="entry name" value="YggU-like"/>
    <property type="match status" value="1"/>
</dbReference>
<comment type="similarity">
    <text evidence="1 2">Belongs to the UPF0235 family.</text>
</comment>
<name>A0A3N1YAS4_9GAMM</name>
<dbReference type="Gene3D" id="3.30.1200.10">
    <property type="entry name" value="YggU-like"/>
    <property type="match status" value="1"/>
</dbReference>
<reference evidence="3 4" key="1">
    <citation type="submission" date="2018-11" db="EMBL/GenBank/DDBJ databases">
        <title>Genomic Encyclopedia of Type Strains, Phase IV (KMG-IV): sequencing the most valuable type-strain genomes for metagenomic binning, comparative biology and taxonomic classification.</title>
        <authorList>
            <person name="Goeker M."/>
        </authorList>
    </citation>
    <scope>NUCLEOTIDE SEQUENCE [LARGE SCALE GENOMIC DNA]</scope>
    <source>
        <strain evidence="3 4">DSM 100275</strain>
    </source>
</reference>
<evidence type="ECO:0000313" key="4">
    <source>
        <dbReference type="Proteomes" id="UP000276634"/>
    </source>
</evidence>
<evidence type="ECO:0000256" key="1">
    <source>
        <dbReference type="ARBA" id="ARBA00010364"/>
    </source>
</evidence>
<gene>
    <name evidence="3" type="ORF">EDC57_0385</name>
</gene>
<dbReference type="AlphaFoldDB" id="A0A3N1YAS4"/>
<organism evidence="3 4">
    <name type="scientific">Inmirania thermothiophila</name>
    <dbReference type="NCBI Taxonomy" id="1750597"/>
    <lineage>
        <taxon>Bacteria</taxon>
        <taxon>Pseudomonadati</taxon>
        <taxon>Pseudomonadota</taxon>
        <taxon>Gammaproteobacteria</taxon>
        <taxon>Chromatiales</taxon>
        <taxon>Ectothiorhodospiraceae</taxon>
        <taxon>Inmirania</taxon>
    </lineage>
</organism>
<dbReference type="PANTHER" id="PTHR13420">
    <property type="entry name" value="UPF0235 PROTEIN C15ORF40"/>
    <property type="match status" value="1"/>
</dbReference>
<evidence type="ECO:0000256" key="2">
    <source>
        <dbReference type="HAMAP-Rule" id="MF_00634"/>
    </source>
</evidence>
<dbReference type="Pfam" id="PF02594">
    <property type="entry name" value="DUF167"/>
    <property type="match status" value="1"/>
</dbReference>